<evidence type="ECO:0000256" key="3">
    <source>
        <dbReference type="ARBA" id="ARBA00023163"/>
    </source>
</evidence>
<keyword evidence="2" id="KW-0238">DNA-binding</keyword>
<keyword evidence="6" id="KW-1185">Reference proteome</keyword>
<dbReference type="PANTHER" id="PTHR43280:SF2">
    <property type="entry name" value="HTH-TYPE TRANSCRIPTIONAL REGULATOR EXSA"/>
    <property type="match status" value="1"/>
</dbReference>
<dbReference type="Pfam" id="PF12833">
    <property type="entry name" value="HTH_18"/>
    <property type="match status" value="1"/>
</dbReference>
<dbReference type="Proteomes" id="UP000681162">
    <property type="component" value="Unassembled WGS sequence"/>
</dbReference>
<dbReference type="InterPro" id="IPR020449">
    <property type="entry name" value="Tscrpt_reg_AraC-type_HTH"/>
</dbReference>
<dbReference type="GO" id="GO:0003700">
    <property type="term" value="F:DNA-binding transcription factor activity"/>
    <property type="evidence" value="ECO:0007669"/>
    <property type="project" value="InterPro"/>
</dbReference>
<dbReference type="AlphaFoldDB" id="A0A919XQN7"/>
<dbReference type="SUPFAM" id="SSF46689">
    <property type="entry name" value="Homeodomain-like"/>
    <property type="match status" value="2"/>
</dbReference>
<evidence type="ECO:0000313" key="5">
    <source>
        <dbReference type="EMBL" id="GIO35768.1"/>
    </source>
</evidence>
<dbReference type="PRINTS" id="PR00032">
    <property type="entry name" value="HTHARAC"/>
</dbReference>
<evidence type="ECO:0000313" key="6">
    <source>
        <dbReference type="Proteomes" id="UP000681162"/>
    </source>
</evidence>
<evidence type="ECO:0000256" key="1">
    <source>
        <dbReference type="ARBA" id="ARBA00023015"/>
    </source>
</evidence>
<dbReference type="EMBL" id="BORR01000002">
    <property type="protein sequence ID" value="GIO35768.1"/>
    <property type="molecule type" value="Genomic_DNA"/>
</dbReference>
<feature type="domain" description="HTH araC/xylS-type" evidence="4">
    <location>
        <begin position="151"/>
        <end position="249"/>
    </location>
</feature>
<dbReference type="InterPro" id="IPR014710">
    <property type="entry name" value="RmlC-like_jellyroll"/>
</dbReference>
<dbReference type="InterPro" id="IPR037923">
    <property type="entry name" value="HTH-like"/>
</dbReference>
<dbReference type="Gene3D" id="2.60.120.10">
    <property type="entry name" value="Jelly Rolls"/>
    <property type="match status" value="1"/>
</dbReference>
<dbReference type="SMART" id="SM00342">
    <property type="entry name" value="HTH_ARAC"/>
    <property type="match status" value="1"/>
</dbReference>
<keyword evidence="1" id="KW-0805">Transcription regulation</keyword>
<keyword evidence="3" id="KW-0804">Transcription</keyword>
<dbReference type="InterPro" id="IPR018062">
    <property type="entry name" value="HTH_AraC-typ_CS"/>
</dbReference>
<accession>A0A919XQN7</accession>
<dbReference type="InterPro" id="IPR009057">
    <property type="entry name" value="Homeodomain-like_sf"/>
</dbReference>
<evidence type="ECO:0000259" key="4">
    <source>
        <dbReference type="PROSITE" id="PS01124"/>
    </source>
</evidence>
<protein>
    <recommendedName>
        <fullName evidence="4">HTH araC/xylS-type domain-containing protein</fullName>
    </recommendedName>
</protein>
<gene>
    <name evidence="5" type="ORF">J41TS12_06290</name>
</gene>
<dbReference type="PANTHER" id="PTHR43280">
    <property type="entry name" value="ARAC-FAMILY TRANSCRIPTIONAL REGULATOR"/>
    <property type="match status" value="1"/>
</dbReference>
<dbReference type="Gene3D" id="1.10.10.60">
    <property type="entry name" value="Homeodomain-like"/>
    <property type="match status" value="2"/>
</dbReference>
<dbReference type="InterPro" id="IPR018060">
    <property type="entry name" value="HTH_AraC"/>
</dbReference>
<dbReference type="CDD" id="cd02208">
    <property type="entry name" value="cupin_RmlC-like"/>
    <property type="match status" value="1"/>
</dbReference>
<dbReference type="RefSeq" id="WP_212938169.1">
    <property type="nucleotide sequence ID" value="NZ_BORR01000002.1"/>
</dbReference>
<proteinExistence type="predicted"/>
<name>A0A919XQN7_9BACL</name>
<organism evidence="5 6">
    <name type="scientific">Paenibacillus antibioticophila</name>
    <dbReference type="NCBI Taxonomy" id="1274374"/>
    <lineage>
        <taxon>Bacteria</taxon>
        <taxon>Bacillati</taxon>
        <taxon>Bacillota</taxon>
        <taxon>Bacilli</taxon>
        <taxon>Bacillales</taxon>
        <taxon>Paenibacillaceae</taxon>
        <taxon>Paenibacillus</taxon>
    </lineage>
</organism>
<dbReference type="PROSITE" id="PS00041">
    <property type="entry name" value="HTH_ARAC_FAMILY_1"/>
    <property type="match status" value="1"/>
</dbReference>
<dbReference type="GO" id="GO:0043565">
    <property type="term" value="F:sequence-specific DNA binding"/>
    <property type="evidence" value="ECO:0007669"/>
    <property type="project" value="InterPro"/>
</dbReference>
<reference evidence="5 6" key="1">
    <citation type="submission" date="2021-03" db="EMBL/GenBank/DDBJ databases">
        <title>Antimicrobial resistance genes in bacteria isolated from Japanese honey, and their potential for conferring macrolide and lincosamide resistance in the American foulbrood pathogen Paenibacillus larvae.</title>
        <authorList>
            <person name="Okamoto M."/>
            <person name="Kumagai M."/>
            <person name="Kanamori H."/>
            <person name="Takamatsu D."/>
        </authorList>
    </citation>
    <scope>NUCLEOTIDE SEQUENCE [LARGE SCALE GENOMIC DNA]</scope>
    <source>
        <strain evidence="5 6">J41TS12</strain>
    </source>
</reference>
<evidence type="ECO:0000256" key="2">
    <source>
        <dbReference type="ARBA" id="ARBA00023125"/>
    </source>
</evidence>
<comment type="caution">
    <text evidence="5">The sequence shown here is derived from an EMBL/GenBank/DDBJ whole genome shotgun (WGS) entry which is preliminary data.</text>
</comment>
<dbReference type="SUPFAM" id="SSF51215">
    <property type="entry name" value="Regulatory protein AraC"/>
    <property type="match status" value="1"/>
</dbReference>
<sequence length="257" mass="29920">MDRVLYIVNAVHEPNTHIPPHQHECYELVYYVNALGTSNIGAKNFHYRTSSFAIIPPGYKHDEKHTPDAEAEVLFIGFLCDKSRLSNLAGVYDDDKEHTVLQTLLRIKQEFQRKREGFAELMNLQLGEIIVHLLRNVDDGLSSLPAEDRMQYVMNYMDENFLHRLTISSLSELSGYSYDRFRHLFKERYHLSPLRYLLLKRLDYAKSLLRHTQLPISEVSAASGFVNDAQFCSIFKREIGLTPRKFRIQHKGLDPLH</sequence>
<dbReference type="PROSITE" id="PS01124">
    <property type="entry name" value="HTH_ARAC_FAMILY_2"/>
    <property type="match status" value="1"/>
</dbReference>